<dbReference type="Proteomes" id="UP000437160">
    <property type="component" value="Unassembled WGS sequence"/>
</dbReference>
<keyword evidence="2" id="KW-0963">Cytoplasm</keyword>
<comment type="similarity">
    <text evidence="1 6">Belongs to the peptidase S14 family.</text>
</comment>
<evidence type="ECO:0000313" key="8">
    <source>
        <dbReference type="EMBL" id="MTV98624.1"/>
    </source>
</evidence>
<protein>
    <recommendedName>
        <fullName evidence="6">ATP-dependent Clp protease proteolytic subunit</fullName>
    </recommendedName>
</protein>
<evidence type="ECO:0000313" key="9">
    <source>
        <dbReference type="Proteomes" id="UP000437160"/>
    </source>
</evidence>
<dbReference type="PANTHER" id="PTHR10381">
    <property type="entry name" value="ATP-DEPENDENT CLP PROTEASE PROTEOLYTIC SUBUNIT"/>
    <property type="match status" value="1"/>
</dbReference>
<dbReference type="PANTHER" id="PTHR10381:SF70">
    <property type="entry name" value="ATP-DEPENDENT CLP PROTEASE PROTEOLYTIC SUBUNIT"/>
    <property type="match status" value="1"/>
</dbReference>
<dbReference type="GO" id="GO:0006515">
    <property type="term" value="P:protein quality control for misfolded or incompletely synthesized proteins"/>
    <property type="evidence" value="ECO:0007669"/>
    <property type="project" value="TreeGrafter"/>
</dbReference>
<dbReference type="EMBL" id="WNIA01000024">
    <property type="protein sequence ID" value="MTV98624.1"/>
    <property type="molecule type" value="Genomic_DNA"/>
</dbReference>
<proteinExistence type="inferred from homology"/>
<dbReference type="PRINTS" id="PR00127">
    <property type="entry name" value="CLPPROTEASEP"/>
</dbReference>
<dbReference type="GO" id="GO:0009368">
    <property type="term" value="C:endopeptidase Clp complex"/>
    <property type="evidence" value="ECO:0007669"/>
    <property type="project" value="TreeGrafter"/>
</dbReference>
<evidence type="ECO:0000256" key="6">
    <source>
        <dbReference type="RuleBase" id="RU003567"/>
    </source>
</evidence>
<reference evidence="9 10" key="1">
    <citation type="submission" date="2019-11" db="EMBL/GenBank/DDBJ databases">
        <title>Growth characteristics of pneumococcus vary with the chemical composition of the capsule and with environmental conditions.</title>
        <authorList>
            <person name="Tothpal A."/>
            <person name="Desobry K."/>
            <person name="Joshi S."/>
            <person name="Wyllie A.L."/>
            <person name="Weinberger D.M."/>
        </authorList>
    </citation>
    <scope>NUCLEOTIDE SEQUENCE [LARGE SCALE GENOMIC DNA]</scope>
    <source>
        <strain evidence="7">Pnumococcus09N</strain>
        <strain evidence="10">pnumococcus09N</strain>
        <strain evidence="8">Pnumococcus19F</strain>
        <strain evidence="9">pnumococcus19F</strain>
    </source>
</reference>
<accession>A0A0I8DG17</accession>
<evidence type="ECO:0000313" key="10">
    <source>
        <dbReference type="Proteomes" id="UP000467349"/>
    </source>
</evidence>
<dbReference type="Gene3D" id="3.90.226.10">
    <property type="entry name" value="2-enoyl-CoA Hydratase, Chain A, domain 1"/>
    <property type="match status" value="1"/>
</dbReference>
<dbReference type="InterPro" id="IPR001907">
    <property type="entry name" value="ClpP"/>
</dbReference>
<evidence type="ECO:0000256" key="5">
    <source>
        <dbReference type="ARBA" id="ARBA00022825"/>
    </source>
</evidence>
<evidence type="ECO:0000256" key="4">
    <source>
        <dbReference type="ARBA" id="ARBA00022801"/>
    </source>
</evidence>
<dbReference type="RefSeq" id="WP_000152602.1">
    <property type="nucleotide sequence ID" value="NZ_CAJRNF010000020.1"/>
</dbReference>
<dbReference type="Proteomes" id="UP000467349">
    <property type="component" value="Unassembled WGS sequence"/>
</dbReference>
<name>A0A0I8DG17_STREE</name>
<dbReference type="GO" id="GO:0004252">
    <property type="term" value="F:serine-type endopeptidase activity"/>
    <property type="evidence" value="ECO:0007669"/>
    <property type="project" value="InterPro"/>
</dbReference>
<comment type="caution">
    <text evidence="8">The sequence shown here is derived from an EMBL/GenBank/DDBJ whole genome shotgun (WGS) entry which is preliminary data.</text>
</comment>
<dbReference type="EMBL" id="WNHU01000043">
    <property type="protein sequence ID" value="MTV43586.1"/>
    <property type="molecule type" value="Genomic_DNA"/>
</dbReference>
<dbReference type="GO" id="GO:0004176">
    <property type="term" value="F:ATP-dependent peptidase activity"/>
    <property type="evidence" value="ECO:0007669"/>
    <property type="project" value="InterPro"/>
</dbReference>
<dbReference type="NCBIfam" id="NF045542">
    <property type="entry name" value="Clp_rel_HeadMat"/>
    <property type="match status" value="1"/>
</dbReference>
<keyword evidence="4" id="KW-0378">Hydrolase</keyword>
<evidence type="ECO:0000256" key="1">
    <source>
        <dbReference type="ARBA" id="ARBA00007039"/>
    </source>
</evidence>
<dbReference type="InterPro" id="IPR029045">
    <property type="entry name" value="ClpP/crotonase-like_dom_sf"/>
</dbReference>
<keyword evidence="3 8" id="KW-0645">Protease</keyword>
<evidence type="ECO:0000313" key="7">
    <source>
        <dbReference type="EMBL" id="MTV43586.1"/>
    </source>
</evidence>
<gene>
    <name evidence="8" type="ORF">GM536_05905</name>
    <name evidence="7" type="ORF">GM545_08170</name>
</gene>
<sequence length="240" mass="26114">MTIIQIKGAIVSNDDRWFYDWIDMDATAPKDIVLPTTGEDVEVHINSGGGDVYAGSEIYTALRAYQGHVTVKIVGIAASAASVIAMAGDQVEISPTAQIMIHNVSAGVRGDHKALLHEAGVLEGFNKSIAYAYIDKTGKALDDLLDLMEGETWFDARSAVNHGFADKVMFESQEAPVLVASQTPVIPRDFIEKIRSAMTPDVELLADLVRDRLNNSLLIPEDKKKEDKTAEPVGLGRFPF</sequence>
<dbReference type="AlphaFoldDB" id="A0A0I8DG17"/>
<keyword evidence="5" id="KW-0720">Serine protease</keyword>
<evidence type="ECO:0000256" key="2">
    <source>
        <dbReference type="ARBA" id="ARBA00022490"/>
    </source>
</evidence>
<evidence type="ECO:0000256" key="3">
    <source>
        <dbReference type="ARBA" id="ARBA00022670"/>
    </source>
</evidence>
<dbReference type="CDD" id="cd07016">
    <property type="entry name" value="S14_ClpP_1"/>
    <property type="match status" value="1"/>
</dbReference>
<dbReference type="GO" id="GO:0051117">
    <property type="term" value="F:ATPase binding"/>
    <property type="evidence" value="ECO:0007669"/>
    <property type="project" value="TreeGrafter"/>
</dbReference>
<dbReference type="Pfam" id="PF00574">
    <property type="entry name" value="CLP_protease"/>
    <property type="match status" value="1"/>
</dbReference>
<organism evidence="8 9">
    <name type="scientific">Streptococcus pneumoniae</name>
    <dbReference type="NCBI Taxonomy" id="1313"/>
    <lineage>
        <taxon>Bacteria</taxon>
        <taxon>Bacillati</taxon>
        <taxon>Bacillota</taxon>
        <taxon>Bacilli</taxon>
        <taxon>Lactobacillales</taxon>
        <taxon>Streptococcaceae</taxon>
        <taxon>Streptococcus</taxon>
    </lineage>
</organism>
<dbReference type="SUPFAM" id="SSF52096">
    <property type="entry name" value="ClpP/crotonase"/>
    <property type="match status" value="1"/>
</dbReference>
<dbReference type="InterPro" id="IPR023562">
    <property type="entry name" value="ClpP/TepA"/>
</dbReference>